<keyword evidence="1" id="KW-0472">Membrane</keyword>
<evidence type="ECO:0000313" key="3">
    <source>
        <dbReference type="Proteomes" id="UP001303587"/>
    </source>
</evidence>
<gene>
    <name evidence="2" type="ORF">MsAc7_01340</name>
</gene>
<organism evidence="2 3">
    <name type="scientific">Methanolapillus millepedarum</name>
    <dbReference type="NCBI Taxonomy" id="3028296"/>
    <lineage>
        <taxon>Archaea</taxon>
        <taxon>Methanobacteriati</taxon>
        <taxon>Methanobacteriota</taxon>
        <taxon>Stenosarchaea group</taxon>
        <taxon>Methanomicrobia</taxon>
        <taxon>Methanosarcinales</taxon>
        <taxon>Methanosarcinaceae</taxon>
        <taxon>Methanolapillus</taxon>
    </lineage>
</organism>
<dbReference type="Proteomes" id="UP001303587">
    <property type="component" value="Chromosome"/>
</dbReference>
<protein>
    <submittedName>
        <fullName evidence="2">Uncharacterized protein</fullName>
    </submittedName>
</protein>
<proteinExistence type="predicted"/>
<dbReference type="RefSeq" id="WP_338102696.1">
    <property type="nucleotide sequence ID" value="NZ_CP131060.1"/>
</dbReference>
<evidence type="ECO:0000313" key="2">
    <source>
        <dbReference type="EMBL" id="WNY24612.1"/>
    </source>
</evidence>
<keyword evidence="1" id="KW-0812">Transmembrane</keyword>
<sequence length="36" mass="4236">MFLGIVDPLVWSAYLLSIFAAVWCIYYGIRHWNDDS</sequence>
<evidence type="ECO:0000256" key="1">
    <source>
        <dbReference type="SAM" id="Phobius"/>
    </source>
</evidence>
<dbReference type="InterPro" id="IPR054615">
    <property type="entry name" value="Symport_access"/>
</dbReference>
<reference evidence="2 3" key="1">
    <citation type="submission" date="2023-07" db="EMBL/GenBank/DDBJ databases">
        <title>Closed genoem sequence of Methanosarcinaceae archaeon Ac7.</title>
        <authorList>
            <person name="Poehlein A."/>
            <person name="Protasov E."/>
            <person name="Platt K."/>
            <person name="Reeh H."/>
            <person name="Daniel R."/>
            <person name="Brune A."/>
        </authorList>
    </citation>
    <scope>NUCLEOTIDE SEQUENCE [LARGE SCALE GENOMIC DNA]</scope>
    <source>
        <strain evidence="2 3">Ac7</strain>
    </source>
</reference>
<keyword evidence="3" id="KW-1185">Reference proteome</keyword>
<feature type="transmembrane region" description="Helical" evidence="1">
    <location>
        <begin position="12"/>
        <end position="29"/>
    </location>
</feature>
<name>A0AA96V1C6_9EURY</name>
<dbReference type="NCBIfam" id="NF045580">
    <property type="entry name" value="symport_access"/>
    <property type="match status" value="1"/>
</dbReference>
<accession>A0AA96V1C6</accession>
<dbReference type="AlphaFoldDB" id="A0AA96V1C6"/>
<dbReference type="GeneID" id="89229261"/>
<keyword evidence="1" id="KW-1133">Transmembrane helix</keyword>
<dbReference type="EMBL" id="CP131060">
    <property type="protein sequence ID" value="WNY24612.1"/>
    <property type="molecule type" value="Genomic_DNA"/>
</dbReference>